<evidence type="ECO:0000313" key="2">
    <source>
        <dbReference type="Proteomes" id="UP001487740"/>
    </source>
</evidence>
<keyword evidence="2" id="KW-1185">Reference proteome</keyword>
<protein>
    <submittedName>
        <fullName evidence="1">Uncharacterized protein</fullName>
    </submittedName>
</protein>
<name>A0AAW0T262_SCYPA</name>
<comment type="caution">
    <text evidence="1">The sequence shown here is derived from an EMBL/GenBank/DDBJ whole genome shotgun (WGS) entry which is preliminary data.</text>
</comment>
<organism evidence="1 2">
    <name type="scientific">Scylla paramamosain</name>
    <name type="common">Mud crab</name>
    <dbReference type="NCBI Taxonomy" id="85552"/>
    <lineage>
        <taxon>Eukaryota</taxon>
        <taxon>Metazoa</taxon>
        <taxon>Ecdysozoa</taxon>
        <taxon>Arthropoda</taxon>
        <taxon>Crustacea</taxon>
        <taxon>Multicrustacea</taxon>
        <taxon>Malacostraca</taxon>
        <taxon>Eumalacostraca</taxon>
        <taxon>Eucarida</taxon>
        <taxon>Decapoda</taxon>
        <taxon>Pleocyemata</taxon>
        <taxon>Brachyura</taxon>
        <taxon>Eubrachyura</taxon>
        <taxon>Portunoidea</taxon>
        <taxon>Portunidae</taxon>
        <taxon>Portuninae</taxon>
        <taxon>Scylla</taxon>
    </lineage>
</organism>
<gene>
    <name evidence="1" type="ORF">O3P69_018610</name>
</gene>
<reference evidence="1 2" key="1">
    <citation type="submission" date="2023-03" db="EMBL/GenBank/DDBJ databases">
        <title>High-quality genome of Scylla paramamosain provides insights in environmental adaptation.</title>
        <authorList>
            <person name="Zhang L."/>
        </authorList>
    </citation>
    <scope>NUCLEOTIDE SEQUENCE [LARGE SCALE GENOMIC DNA]</scope>
    <source>
        <strain evidence="1">LZ_2023a</strain>
        <tissue evidence="1">Muscle</tissue>
    </source>
</reference>
<evidence type="ECO:0000313" key="1">
    <source>
        <dbReference type="EMBL" id="KAK8381625.1"/>
    </source>
</evidence>
<dbReference type="AlphaFoldDB" id="A0AAW0T262"/>
<proteinExistence type="predicted"/>
<dbReference type="EMBL" id="JARAKH010000040">
    <property type="protein sequence ID" value="KAK8381625.1"/>
    <property type="molecule type" value="Genomic_DNA"/>
</dbReference>
<accession>A0AAW0T262</accession>
<sequence length="95" mass="9838">MVLAAAAHTKQLHVSATLQAPAAQHPATFRIGELATLACPSDLSGRLAAAVGAADTFPPHTGESVLATTWSAEKRREGNRPAECALKGVHSWVVS</sequence>
<dbReference type="Proteomes" id="UP001487740">
    <property type="component" value="Unassembled WGS sequence"/>
</dbReference>